<evidence type="ECO:0000313" key="1">
    <source>
        <dbReference type="EMBL" id="ABA47037.1"/>
    </source>
</evidence>
<evidence type="ECO:0000313" key="2">
    <source>
        <dbReference type="Proteomes" id="UP000000909"/>
    </source>
</evidence>
<dbReference type="EMBL" id="DQ149023">
    <property type="protein sequence ID" value="ABA47037.1"/>
    <property type="molecule type" value="Genomic_DNA"/>
</dbReference>
<proteinExistence type="predicted"/>
<dbReference type="GeneID" id="4239162"/>
<dbReference type="Proteomes" id="UP000000909">
    <property type="component" value="Segment"/>
</dbReference>
<reference evidence="1 2" key="1">
    <citation type="journal article" date="2007" name="Environ. Microbiol.">
        <title>Genomic and structural analysis of Syn9, a cyanophage infecting marine Prochlorococcus and Synechococcus.</title>
        <authorList>
            <person name="Weigele P.R."/>
            <person name="Pope W.H."/>
            <person name="Pedulla M.L."/>
            <person name="Houtz J.M."/>
            <person name="Smith A.L."/>
            <person name="Conway J.F."/>
            <person name="King J."/>
            <person name="Hatfull G.F."/>
            <person name="Lawrence J.G."/>
            <person name="Hendrix R.W."/>
        </authorList>
    </citation>
    <scope>NUCLEOTIDE SEQUENCE</scope>
</reference>
<dbReference type="OrthoDB" id="23880at10239"/>
<sequence>MRHTKTAVLQQFRYNWKVSTKGTQWATDVVAKREAWNNFTDMLCKEGDITMNQYNNWSNPF</sequence>
<name>Q0QZG0_BPSYS</name>
<organism evidence="1 2">
    <name type="scientific">Synechococcus phage syn9</name>
    <dbReference type="NCBI Taxonomy" id="382359"/>
    <lineage>
        <taxon>Viruses</taxon>
        <taxon>Duplodnaviria</taxon>
        <taxon>Heunggongvirae</taxon>
        <taxon>Uroviricota</taxon>
        <taxon>Caudoviricetes</taxon>
        <taxon>Pantevenvirales</taxon>
        <taxon>Kyanoviridae</taxon>
        <taxon>Ormenosvirus</taxon>
        <taxon>Ormenosvirus syn9</taxon>
    </lineage>
</organism>
<dbReference type="RefSeq" id="YP_717735.1">
    <property type="nucleotide sequence ID" value="NC_008296.2"/>
</dbReference>
<organismHost>
    <name type="scientific">Synechococcus</name>
    <dbReference type="NCBI Taxonomy" id="1129"/>
</organismHost>
<dbReference type="KEGG" id="vg:4239162"/>
<keyword evidence="2" id="KW-1185">Reference proteome</keyword>
<protein>
    <submittedName>
        <fullName evidence="1">Gp68</fullName>
    </submittedName>
</protein>
<accession>Q0QZG0</accession>